<reference evidence="1 2" key="1">
    <citation type="submission" date="2015-01" db="EMBL/GenBank/DDBJ databases">
        <title>Deinococcus puniceus/DY1/ whole genome sequencing.</title>
        <authorList>
            <person name="Kim M.K."/>
            <person name="Srinivasan S."/>
            <person name="Lee J.-J."/>
        </authorList>
    </citation>
    <scope>NUCLEOTIDE SEQUENCE [LARGE SCALE GENOMIC DNA]</scope>
    <source>
        <strain evidence="1 2">DY1</strain>
    </source>
</reference>
<accession>A0A172TBW7</accession>
<sequence length="121" mass="13492">MARFQDVVNARMDQQVDQVGTQDELRSFLQSMTSGIEAEVEQLRGSATVIQQPIWQDGRLLSSLQLQFEGSTRLPAETVYLSLGKNADTSYTLFVNRSADNVHTAQEGIEAFFEALIPKPN</sequence>
<evidence type="ECO:0000313" key="2">
    <source>
        <dbReference type="Proteomes" id="UP000077363"/>
    </source>
</evidence>
<proteinExistence type="predicted"/>
<organism evidence="1 2">
    <name type="scientific">Deinococcus puniceus</name>
    <dbReference type="NCBI Taxonomy" id="1182568"/>
    <lineage>
        <taxon>Bacteria</taxon>
        <taxon>Thermotogati</taxon>
        <taxon>Deinococcota</taxon>
        <taxon>Deinococci</taxon>
        <taxon>Deinococcales</taxon>
        <taxon>Deinococcaceae</taxon>
        <taxon>Deinococcus</taxon>
    </lineage>
</organism>
<name>A0A172TBW7_9DEIO</name>
<dbReference type="Proteomes" id="UP000077363">
    <property type="component" value="Chromosome"/>
</dbReference>
<keyword evidence="2" id="KW-1185">Reference proteome</keyword>
<evidence type="ECO:0000313" key="1">
    <source>
        <dbReference type="EMBL" id="ANE44446.1"/>
    </source>
</evidence>
<gene>
    <name evidence="1" type="ORF">SU48_12495</name>
</gene>
<dbReference type="KEGG" id="dpu:SU48_12495"/>
<protein>
    <submittedName>
        <fullName evidence="1">Uncharacterized protein</fullName>
    </submittedName>
</protein>
<dbReference type="PATRIC" id="fig|1182568.3.peg.2582"/>
<dbReference type="AlphaFoldDB" id="A0A172TBW7"/>
<dbReference type="EMBL" id="CP011387">
    <property type="protein sequence ID" value="ANE44446.1"/>
    <property type="molecule type" value="Genomic_DNA"/>
</dbReference>
<dbReference type="STRING" id="1182568.SU48_12495"/>